<feature type="signal peptide" evidence="1">
    <location>
        <begin position="1"/>
        <end position="18"/>
    </location>
</feature>
<accession>A0ABS0YR50</accession>
<comment type="caution">
    <text evidence="2">The sequence shown here is derived from an EMBL/GenBank/DDBJ whole genome shotgun (WGS) entry which is preliminary data.</text>
</comment>
<sequence>MKTAIVLLALLFALPAQALDKDKISHFGGGAILGLAFDTVLYHATDLERPKRMVTATGLAMIPGFAIEVADEFTGTHFSWYDLLADGLGSATGMFAGELINGKLWIKASARQVQLTGRW</sequence>
<evidence type="ECO:0000256" key="1">
    <source>
        <dbReference type="SAM" id="SignalP"/>
    </source>
</evidence>
<gene>
    <name evidence="2" type="ORF">JFN90_09635</name>
</gene>
<organism evidence="2 3">
    <name type="scientific">Geomonas propionica</name>
    <dbReference type="NCBI Taxonomy" id="2798582"/>
    <lineage>
        <taxon>Bacteria</taxon>
        <taxon>Pseudomonadati</taxon>
        <taxon>Thermodesulfobacteriota</taxon>
        <taxon>Desulfuromonadia</taxon>
        <taxon>Geobacterales</taxon>
        <taxon>Geobacteraceae</taxon>
        <taxon>Geomonas</taxon>
    </lineage>
</organism>
<proteinExistence type="predicted"/>
<reference evidence="2 3" key="1">
    <citation type="submission" date="2020-12" db="EMBL/GenBank/DDBJ databases">
        <title>Geomonas sp. Red259, isolated from paddy soil.</title>
        <authorList>
            <person name="Xu Z."/>
            <person name="Zhang Z."/>
            <person name="Masuda Y."/>
            <person name="Itoh H."/>
            <person name="Senoo K."/>
        </authorList>
    </citation>
    <scope>NUCLEOTIDE SEQUENCE [LARGE SCALE GENOMIC DNA]</scope>
    <source>
        <strain evidence="2 3">Red259</strain>
    </source>
</reference>
<dbReference type="EMBL" id="JAEMHK010000006">
    <property type="protein sequence ID" value="MBJ6800395.1"/>
    <property type="molecule type" value="Genomic_DNA"/>
</dbReference>
<feature type="chain" id="PRO_5045873755" description="Lipoprotein" evidence="1">
    <location>
        <begin position="19"/>
        <end position="119"/>
    </location>
</feature>
<protein>
    <recommendedName>
        <fullName evidence="4">Lipoprotein</fullName>
    </recommendedName>
</protein>
<keyword evidence="3" id="KW-1185">Reference proteome</keyword>
<name>A0ABS0YR50_9BACT</name>
<keyword evidence="1" id="KW-0732">Signal</keyword>
<evidence type="ECO:0008006" key="4">
    <source>
        <dbReference type="Google" id="ProtNLM"/>
    </source>
</evidence>
<dbReference type="RefSeq" id="WP_199394906.1">
    <property type="nucleotide sequence ID" value="NZ_JAEMHK010000006.1"/>
</dbReference>
<evidence type="ECO:0000313" key="3">
    <source>
        <dbReference type="Proteomes" id="UP000641025"/>
    </source>
</evidence>
<evidence type="ECO:0000313" key="2">
    <source>
        <dbReference type="EMBL" id="MBJ6800395.1"/>
    </source>
</evidence>
<dbReference type="Proteomes" id="UP000641025">
    <property type="component" value="Unassembled WGS sequence"/>
</dbReference>